<evidence type="ECO:0000313" key="2">
    <source>
        <dbReference type="EMBL" id="EJK74301.1"/>
    </source>
</evidence>
<feature type="region of interest" description="Disordered" evidence="1">
    <location>
        <begin position="264"/>
        <end position="285"/>
    </location>
</feature>
<feature type="region of interest" description="Disordered" evidence="1">
    <location>
        <begin position="446"/>
        <end position="481"/>
    </location>
</feature>
<accession>K0TK26</accession>
<name>K0TK26_THAOC</name>
<dbReference type="AlphaFoldDB" id="K0TK26"/>
<feature type="non-terminal residue" evidence="2">
    <location>
        <position position="537"/>
    </location>
</feature>
<gene>
    <name evidence="2" type="ORF">THAOC_04027</name>
</gene>
<feature type="region of interest" description="Disordered" evidence="1">
    <location>
        <begin position="328"/>
        <end position="408"/>
    </location>
</feature>
<dbReference type="EMBL" id="AGNL01003806">
    <property type="protein sequence ID" value="EJK74301.1"/>
    <property type="molecule type" value="Genomic_DNA"/>
</dbReference>
<feature type="compositionally biased region" description="Basic and acidic residues" evidence="1">
    <location>
        <begin position="461"/>
        <end position="472"/>
    </location>
</feature>
<sequence>MDDSRGRNRHAGPPPPSSPRTAPERPPVPLVGRVDPRRGRRPERRPGLPQGGVRTAPDAPAWPVVGEGRRARRDGRGRPSQPPPRPGRDAVRVGGGRPPPLRTLVRLRRGVPLGGHGRHPPADITGVVEAGLRPGPGVRARPDRGTRGADRPGEEPARRRGRGRNDAASSSSPPPPPPSDADGPYSVESIFSASIARWQSVLGLEKPSFLRRGVLFPPTAVPDRGPNGHMALMDCVFNALSTTPPDPGVLMEDAVSAAAAIAARSGSEGGRSGSGRGFGRSGSDDRLSRVMAAGRGRQRVLLADLIIVFAVARLGRQEMLYRGLLEERRAESERRQAETERHLAELERRTDGTAGDESGEGSAGEEMTSGSEHYEDAVESASGLGESPAPEDGGRHPGHDVAPPPRSDGLALLSRLAFRVYDGYQRQNTLTRDTLQRFLSDIHGEESYKAPAGRRQQRRGRHEDRRRGRPEAPEQPPPDAFVRGIHTTLAYVDNPAAVRDPAQPSAVASHVLLDWMVCLLNAMLPRSLPPPQKVAGT</sequence>
<organism evidence="2 3">
    <name type="scientific">Thalassiosira oceanica</name>
    <name type="common">Marine diatom</name>
    <dbReference type="NCBI Taxonomy" id="159749"/>
    <lineage>
        <taxon>Eukaryota</taxon>
        <taxon>Sar</taxon>
        <taxon>Stramenopiles</taxon>
        <taxon>Ochrophyta</taxon>
        <taxon>Bacillariophyta</taxon>
        <taxon>Coscinodiscophyceae</taxon>
        <taxon>Thalassiosirophycidae</taxon>
        <taxon>Thalassiosirales</taxon>
        <taxon>Thalassiosiraceae</taxon>
        <taxon>Thalassiosira</taxon>
    </lineage>
</organism>
<protein>
    <submittedName>
        <fullName evidence="2">Uncharacterized protein</fullName>
    </submittedName>
</protein>
<feature type="region of interest" description="Disordered" evidence="1">
    <location>
        <begin position="1"/>
        <end position="185"/>
    </location>
</feature>
<reference evidence="2 3" key="1">
    <citation type="journal article" date="2012" name="Genome Biol.">
        <title>Genome and low-iron response of an oceanic diatom adapted to chronic iron limitation.</title>
        <authorList>
            <person name="Lommer M."/>
            <person name="Specht M."/>
            <person name="Roy A.S."/>
            <person name="Kraemer L."/>
            <person name="Andreson R."/>
            <person name="Gutowska M.A."/>
            <person name="Wolf J."/>
            <person name="Bergner S.V."/>
            <person name="Schilhabel M.B."/>
            <person name="Klostermeier U.C."/>
            <person name="Beiko R.G."/>
            <person name="Rosenstiel P."/>
            <person name="Hippler M."/>
            <person name="Laroche J."/>
        </authorList>
    </citation>
    <scope>NUCLEOTIDE SEQUENCE [LARGE SCALE GENOMIC DNA]</scope>
    <source>
        <strain evidence="2 3">CCMP1005</strain>
    </source>
</reference>
<keyword evidence="3" id="KW-1185">Reference proteome</keyword>
<dbReference type="Proteomes" id="UP000266841">
    <property type="component" value="Unassembled WGS sequence"/>
</dbReference>
<feature type="compositionally biased region" description="Basic and acidic residues" evidence="1">
    <location>
        <begin position="140"/>
        <end position="158"/>
    </location>
</feature>
<proteinExistence type="predicted"/>
<evidence type="ECO:0000256" key="1">
    <source>
        <dbReference type="SAM" id="MobiDB-lite"/>
    </source>
</evidence>
<evidence type="ECO:0000313" key="3">
    <source>
        <dbReference type="Proteomes" id="UP000266841"/>
    </source>
</evidence>
<comment type="caution">
    <text evidence="2">The sequence shown here is derived from an EMBL/GenBank/DDBJ whole genome shotgun (WGS) entry which is preliminary data.</text>
</comment>
<feature type="compositionally biased region" description="Gly residues" evidence="1">
    <location>
        <begin position="267"/>
        <end position="280"/>
    </location>
</feature>
<feature type="compositionally biased region" description="Pro residues" evidence="1">
    <location>
        <begin position="12"/>
        <end position="29"/>
    </location>
</feature>
<feature type="compositionally biased region" description="Basic and acidic residues" evidence="1">
    <location>
        <begin position="328"/>
        <end position="351"/>
    </location>
</feature>